<reference evidence="1 2" key="1">
    <citation type="journal article" date="2016" name="Sci. Rep.">
        <title>Penicillium arizonense, a new, genome sequenced fungal species, reveals a high chemical diversity in secreted metabolites.</title>
        <authorList>
            <person name="Grijseels S."/>
            <person name="Nielsen J.C."/>
            <person name="Randelovic M."/>
            <person name="Nielsen J."/>
            <person name="Nielsen K.F."/>
            <person name="Workman M."/>
            <person name="Frisvad J.C."/>
        </authorList>
    </citation>
    <scope>NUCLEOTIDE SEQUENCE [LARGE SCALE GENOMIC DNA]</scope>
    <source>
        <strain evidence="1 2">CBS 141311</strain>
    </source>
</reference>
<dbReference type="RefSeq" id="XP_022485092.1">
    <property type="nucleotide sequence ID" value="XM_022634969.1"/>
</dbReference>
<dbReference type="EMBL" id="LXJU01000020">
    <property type="protein sequence ID" value="OGE49641.1"/>
    <property type="molecule type" value="Genomic_DNA"/>
</dbReference>
<dbReference type="AlphaFoldDB" id="A0A1F5L9R0"/>
<sequence>MNYITPAFHFEAPDLAPDFTVATRRGPVIITVPVPGDSLEIIESKMEHISNIILRHGRLQSYRSPSTEALNRCNRSQDAAATARVEMTELEKISFDSDWLDPAPPFPSSQIQTLPGPFEPDTAHWYGTLLPTIRSIWDFPTPTIYHAAWILEESSACFFVTAMAKYFAVHGPMEAENDWREPNEAKGDEIWLLLNVRECLRVSLAHERARAAELTRNIELFRDVVAARVGTFEP</sequence>
<evidence type="ECO:0000313" key="1">
    <source>
        <dbReference type="EMBL" id="OGE49641.1"/>
    </source>
</evidence>
<evidence type="ECO:0000313" key="2">
    <source>
        <dbReference type="Proteomes" id="UP000177622"/>
    </source>
</evidence>
<organism evidence="1 2">
    <name type="scientific">Penicillium arizonense</name>
    <dbReference type="NCBI Taxonomy" id="1835702"/>
    <lineage>
        <taxon>Eukaryota</taxon>
        <taxon>Fungi</taxon>
        <taxon>Dikarya</taxon>
        <taxon>Ascomycota</taxon>
        <taxon>Pezizomycotina</taxon>
        <taxon>Eurotiomycetes</taxon>
        <taxon>Eurotiomycetidae</taxon>
        <taxon>Eurotiales</taxon>
        <taxon>Aspergillaceae</taxon>
        <taxon>Penicillium</taxon>
    </lineage>
</organism>
<protein>
    <submittedName>
        <fullName evidence="1">Uncharacterized protein</fullName>
    </submittedName>
</protein>
<proteinExistence type="predicted"/>
<accession>A0A1F5L9R0</accession>
<comment type="caution">
    <text evidence="1">The sequence shown here is derived from an EMBL/GenBank/DDBJ whole genome shotgun (WGS) entry which is preliminary data.</text>
</comment>
<keyword evidence="2" id="KW-1185">Reference proteome</keyword>
<name>A0A1F5L9R0_PENAI</name>
<gene>
    <name evidence="1" type="ORF">PENARI_c020G02837</name>
</gene>
<dbReference type="Proteomes" id="UP000177622">
    <property type="component" value="Unassembled WGS sequence"/>
</dbReference>
<dbReference type="GeneID" id="34579703"/>
<dbReference type="OrthoDB" id="10311087at2759"/>